<keyword evidence="3" id="KW-0472">Membrane</keyword>
<comment type="caution">
    <text evidence="4">The sequence shown here is derived from an EMBL/GenBank/DDBJ whole genome shotgun (WGS) entry which is preliminary data.</text>
</comment>
<comment type="similarity">
    <text evidence="2">Belongs to the CDP-alcohol phosphatidyltransferase class-I family.</text>
</comment>
<protein>
    <submittedName>
        <fullName evidence="4">CDP-alcohol phosphatidyltransferase</fullName>
    </submittedName>
</protein>
<dbReference type="GO" id="GO:0016020">
    <property type="term" value="C:membrane"/>
    <property type="evidence" value="ECO:0007669"/>
    <property type="project" value="InterPro"/>
</dbReference>
<dbReference type="InterPro" id="IPR000462">
    <property type="entry name" value="CDP-OH_P_trans"/>
</dbReference>
<feature type="transmembrane region" description="Helical" evidence="3">
    <location>
        <begin position="22"/>
        <end position="46"/>
    </location>
</feature>
<dbReference type="Pfam" id="PF01066">
    <property type="entry name" value="CDP-OH_P_transf"/>
    <property type="match status" value="1"/>
</dbReference>
<keyword evidence="1 2" id="KW-0808">Transferase</keyword>
<sequence length="198" mass="21706">MVPLLARVRQSYEQMTLPLGRFCMRLGLTANMLTYLSLALSLVAGYLIAQSLFWWGIVGILLVGLADVLDGATARAAQTASVYGTVLDHVTDRYAEFFILTGVMLSGWVPPIWVIFAIFGMVMASYVRARAEATGRIASCNVGFAGRQEKLGLLILGLLLQPLFPQVAILGWAVIMVGVASHLTAVQRLNYTRRMLRK</sequence>
<accession>E1ICG9</accession>
<keyword evidence="3" id="KW-1133">Transmembrane helix</keyword>
<evidence type="ECO:0000256" key="2">
    <source>
        <dbReference type="RuleBase" id="RU003750"/>
    </source>
</evidence>
<name>E1ICG9_9CHLR</name>
<evidence type="ECO:0000313" key="5">
    <source>
        <dbReference type="Proteomes" id="UP000054010"/>
    </source>
</evidence>
<proteinExistence type="inferred from homology"/>
<dbReference type="STRING" id="765420.OSCT_1020"/>
<dbReference type="eggNOG" id="COG0558">
    <property type="taxonomic scope" value="Bacteria"/>
</dbReference>
<dbReference type="EMBL" id="ADVR01000026">
    <property type="protein sequence ID" value="EFO81097.1"/>
    <property type="molecule type" value="Genomic_DNA"/>
</dbReference>
<dbReference type="InterPro" id="IPR043130">
    <property type="entry name" value="CDP-OH_PTrfase_TM_dom"/>
</dbReference>
<evidence type="ECO:0000256" key="3">
    <source>
        <dbReference type="SAM" id="Phobius"/>
    </source>
</evidence>
<dbReference type="PROSITE" id="PS00379">
    <property type="entry name" value="CDP_ALCOHOL_P_TRANSF"/>
    <property type="match status" value="1"/>
</dbReference>
<evidence type="ECO:0000313" key="4">
    <source>
        <dbReference type="EMBL" id="EFO81097.1"/>
    </source>
</evidence>
<dbReference type="AlphaFoldDB" id="E1ICG9"/>
<dbReference type="GO" id="GO:0008654">
    <property type="term" value="P:phospholipid biosynthetic process"/>
    <property type="evidence" value="ECO:0007669"/>
    <property type="project" value="InterPro"/>
</dbReference>
<dbReference type="Gene3D" id="1.20.120.1760">
    <property type="match status" value="1"/>
</dbReference>
<keyword evidence="3" id="KW-0812">Transmembrane</keyword>
<gene>
    <name evidence="4" type="ORF">OSCT_1020</name>
</gene>
<keyword evidence="5" id="KW-1185">Reference proteome</keyword>
<dbReference type="InterPro" id="IPR048254">
    <property type="entry name" value="CDP_ALCOHOL_P_TRANSF_CS"/>
</dbReference>
<feature type="transmembrane region" description="Helical" evidence="3">
    <location>
        <begin position="163"/>
        <end position="186"/>
    </location>
</feature>
<dbReference type="GO" id="GO:0016780">
    <property type="term" value="F:phosphotransferase activity, for other substituted phosphate groups"/>
    <property type="evidence" value="ECO:0007669"/>
    <property type="project" value="InterPro"/>
</dbReference>
<dbReference type="Proteomes" id="UP000054010">
    <property type="component" value="Unassembled WGS sequence"/>
</dbReference>
<feature type="transmembrane region" description="Helical" evidence="3">
    <location>
        <begin position="97"/>
        <end position="122"/>
    </location>
</feature>
<reference evidence="4 5" key="1">
    <citation type="journal article" date="2011" name="J. Bacteriol.">
        <title>Draft genome sequence of the anoxygenic filamentous phototrophic bacterium Oscillochloris trichoides subsp. DG-6.</title>
        <authorList>
            <person name="Kuznetsov B.B."/>
            <person name="Ivanovsky R.N."/>
            <person name="Keppen O.I."/>
            <person name="Sukhacheva M.V."/>
            <person name="Bumazhkin B.K."/>
            <person name="Patutina E.O."/>
            <person name="Beletsky A.V."/>
            <person name="Mardanov A.V."/>
            <person name="Baslerov R.V."/>
            <person name="Panteleeva A.N."/>
            <person name="Kolganova T.V."/>
            <person name="Ravin N.V."/>
            <person name="Skryabin K.G."/>
        </authorList>
    </citation>
    <scope>NUCLEOTIDE SEQUENCE [LARGE SCALE GENOMIC DNA]</scope>
    <source>
        <strain evidence="4 5">DG-6</strain>
    </source>
</reference>
<feature type="transmembrane region" description="Helical" evidence="3">
    <location>
        <begin position="52"/>
        <end position="69"/>
    </location>
</feature>
<evidence type="ECO:0000256" key="1">
    <source>
        <dbReference type="ARBA" id="ARBA00022679"/>
    </source>
</evidence>
<dbReference type="HOGENOM" id="CLU_080384_1_2_0"/>
<dbReference type="OrthoDB" id="116551at2"/>
<organism evidence="4 5">
    <name type="scientific">Oscillochloris trichoides DG-6</name>
    <dbReference type="NCBI Taxonomy" id="765420"/>
    <lineage>
        <taxon>Bacteria</taxon>
        <taxon>Bacillati</taxon>
        <taxon>Chloroflexota</taxon>
        <taxon>Chloroflexia</taxon>
        <taxon>Chloroflexales</taxon>
        <taxon>Chloroflexineae</taxon>
        <taxon>Oscillochloridaceae</taxon>
        <taxon>Oscillochloris</taxon>
    </lineage>
</organism>